<evidence type="ECO:0000313" key="2">
    <source>
        <dbReference type="EMBL" id="TDZ16093.1"/>
    </source>
</evidence>
<dbReference type="EMBL" id="AMCV02000037">
    <property type="protein sequence ID" value="TDZ16093.1"/>
    <property type="molecule type" value="Genomic_DNA"/>
</dbReference>
<reference evidence="3" key="1">
    <citation type="journal article" date="2013" name="New Phytol.">
        <title>Comparative genomic and transcriptomic analyses reveal the hemibiotrophic stage shift of Colletotrichum fungi.</title>
        <authorList>
            <person name="Gan P."/>
            <person name="Ikeda K."/>
            <person name="Irieda H."/>
            <person name="Narusaka M."/>
            <person name="O'Connell R.J."/>
            <person name="Narusaka Y."/>
            <person name="Takano Y."/>
            <person name="Kubo Y."/>
            <person name="Shirasu K."/>
        </authorList>
    </citation>
    <scope>NUCLEOTIDE SEQUENCE [LARGE SCALE GENOMIC DNA]</scope>
    <source>
        <strain evidence="3">104-T / ATCC 96160 / CBS 514.97 / LARS 414 / MAFF 240422</strain>
    </source>
</reference>
<accession>A0A484FDD9</accession>
<evidence type="ECO:0000313" key="3">
    <source>
        <dbReference type="Proteomes" id="UP000014480"/>
    </source>
</evidence>
<proteinExistence type="predicted"/>
<organism evidence="2 3">
    <name type="scientific">Colletotrichum orbiculare (strain 104-T / ATCC 96160 / CBS 514.97 / LARS 414 / MAFF 240422)</name>
    <name type="common">Cucumber anthracnose fungus</name>
    <name type="synonym">Colletotrichum lagenarium</name>
    <dbReference type="NCBI Taxonomy" id="1213857"/>
    <lineage>
        <taxon>Eukaryota</taxon>
        <taxon>Fungi</taxon>
        <taxon>Dikarya</taxon>
        <taxon>Ascomycota</taxon>
        <taxon>Pezizomycotina</taxon>
        <taxon>Sordariomycetes</taxon>
        <taxon>Hypocreomycetidae</taxon>
        <taxon>Glomerellales</taxon>
        <taxon>Glomerellaceae</taxon>
        <taxon>Colletotrichum</taxon>
        <taxon>Colletotrichum orbiculare species complex</taxon>
    </lineage>
</organism>
<dbReference type="AlphaFoldDB" id="A0A484FDD9"/>
<protein>
    <submittedName>
        <fullName evidence="2">Uncharacterized protein</fullName>
    </submittedName>
</protein>
<comment type="caution">
    <text evidence="2">The sequence shown here is derived from an EMBL/GenBank/DDBJ whole genome shotgun (WGS) entry which is preliminary data.</text>
</comment>
<gene>
    <name evidence="2" type="ORF">Cob_v011045</name>
</gene>
<reference evidence="3" key="2">
    <citation type="journal article" date="2019" name="Mol. Plant Microbe Interact.">
        <title>Genome sequence resources for four phytopathogenic fungi from the Colletotrichum orbiculare species complex.</title>
        <authorList>
            <person name="Gan P."/>
            <person name="Tsushima A."/>
            <person name="Narusaka M."/>
            <person name="Narusaka Y."/>
            <person name="Takano Y."/>
            <person name="Kubo Y."/>
            <person name="Shirasu K."/>
        </authorList>
    </citation>
    <scope>GENOME REANNOTATION</scope>
    <source>
        <strain evidence="3">104-T / ATCC 96160 / CBS 514.97 / LARS 414 / MAFF 240422</strain>
    </source>
</reference>
<feature type="region of interest" description="Disordered" evidence="1">
    <location>
        <begin position="46"/>
        <end position="65"/>
    </location>
</feature>
<name>A0A484FDD9_COLOR</name>
<sequence>MSESRASVPVETCVWLSTAPKYRSEQKSGSEAWSIADEFLRNFQNSAPGARDKLGERPSPPRLFEWNAADGVGAEIDKEARRRPVKNVESSGGTSVDLGLCPDINDHVAIFVSDSTCGVSRAEQFGGLVNITKSTREFNTSTDRNTAV</sequence>
<keyword evidence="3" id="KW-1185">Reference proteome</keyword>
<dbReference type="Proteomes" id="UP000014480">
    <property type="component" value="Unassembled WGS sequence"/>
</dbReference>
<evidence type="ECO:0000256" key="1">
    <source>
        <dbReference type="SAM" id="MobiDB-lite"/>
    </source>
</evidence>